<proteinExistence type="predicted"/>
<dbReference type="Gene3D" id="1.10.287.130">
    <property type="match status" value="1"/>
</dbReference>
<dbReference type="SUPFAM" id="SSF47384">
    <property type="entry name" value="Homodimeric domain of signal transducing histidine kinase"/>
    <property type="match status" value="1"/>
</dbReference>
<protein>
    <recommendedName>
        <fullName evidence="5">Histidine kinase domain-containing protein</fullName>
    </recommendedName>
</protein>
<dbReference type="PANTHER" id="PTHR43547:SF2">
    <property type="entry name" value="HYBRID SIGNAL TRANSDUCTION HISTIDINE KINASE C"/>
    <property type="match status" value="1"/>
</dbReference>
<keyword evidence="1" id="KW-0597">Phosphoprotein</keyword>
<evidence type="ECO:0008006" key="5">
    <source>
        <dbReference type="Google" id="ProtNLM"/>
    </source>
</evidence>
<evidence type="ECO:0000313" key="4">
    <source>
        <dbReference type="EMBL" id="GAG00902.1"/>
    </source>
</evidence>
<dbReference type="PRINTS" id="PR00344">
    <property type="entry name" value="BCTRLSENSOR"/>
</dbReference>
<dbReference type="PROSITE" id="PS50110">
    <property type="entry name" value="RESPONSE_REGULATORY"/>
    <property type="match status" value="1"/>
</dbReference>
<accession>X0UNP7</accession>
<gene>
    <name evidence="4" type="ORF">S01H1_39759</name>
</gene>
<dbReference type="InterPro" id="IPR036097">
    <property type="entry name" value="HisK_dim/P_sf"/>
</dbReference>
<dbReference type="EMBL" id="BARS01025125">
    <property type="protein sequence ID" value="GAG00902.1"/>
    <property type="molecule type" value="Genomic_DNA"/>
</dbReference>
<dbReference type="Pfam" id="PF02518">
    <property type="entry name" value="HATPase_c"/>
    <property type="match status" value="1"/>
</dbReference>
<dbReference type="CDD" id="cd00082">
    <property type="entry name" value="HisKA"/>
    <property type="match status" value="1"/>
</dbReference>
<evidence type="ECO:0000256" key="1">
    <source>
        <dbReference type="ARBA" id="ARBA00022553"/>
    </source>
</evidence>
<dbReference type="Gene3D" id="6.10.250.690">
    <property type="match status" value="1"/>
</dbReference>
<dbReference type="SMART" id="SM00388">
    <property type="entry name" value="HisKA"/>
    <property type="match status" value="1"/>
</dbReference>
<dbReference type="SUPFAM" id="SSF52172">
    <property type="entry name" value="CheY-like"/>
    <property type="match status" value="1"/>
</dbReference>
<evidence type="ECO:0000259" key="2">
    <source>
        <dbReference type="PROSITE" id="PS50109"/>
    </source>
</evidence>
<dbReference type="SMART" id="SM00387">
    <property type="entry name" value="HATPase_c"/>
    <property type="match status" value="1"/>
</dbReference>
<sequence length="244" mass="27065">MTSERLKGYEVGADDYVTKPFDNDELLAKVSVYLRLKSVEEVDQLKTDVFALLCHETRTPLTTVLSPAEILMSDQKMSNDQRKNFAKMIHSSAKRLHRFLEKVIMLSAMKSGRWDFKLDPANLCAIVRDAICEVEGPASEQNVKIEVELDDTPIVLVDVAKTKMAVTAMLDNAIRFSPPDESVTVRVSDDNGHICLSVTDHGEGIDPDSLPDVFTGFTDANSKHRTEGHGLNLAIAQQIVLAHN</sequence>
<dbReference type="InterPro" id="IPR001789">
    <property type="entry name" value="Sig_transdc_resp-reg_receiver"/>
</dbReference>
<evidence type="ECO:0000259" key="3">
    <source>
        <dbReference type="PROSITE" id="PS50110"/>
    </source>
</evidence>
<dbReference type="InterPro" id="IPR004358">
    <property type="entry name" value="Sig_transdc_His_kin-like_C"/>
</dbReference>
<dbReference type="InterPro" id="IPR003661">
    <property type="entry name" value="HisK_dim/P_dom"/>
</dbReference>
<dbReference type="PANTHER" id="PTHR43547">
    <property type="entry name" value="TWO-COMPONENT HISTIDINE KINASE"/>
    <property type="match status" value="1"/>
</dbReference>
<dbReference type="AlphaFoldDB" id="X0UNP7"/>
<dbReference type="SUPFAM" id="SSF55874">
    <property type="entry name" value="ATPase domain of HSP90 chaperone/DNA topoisomerase II/histidine kinase"/>
    <property type="match status" value="1"/>
</dbReference>
<reference evidence="4" key="1">
    <citation type="journal article" date="2014" name="Front. Microbiol.">
        <title>High frequency of phylogenetically diverse reductive dehalogenase-homologous genes in deep subseafloor sedimentary metagenomes.</title>
        <authorList>
            <person name="Kawai M."/>
            <person name="Futagami T."/>
            <person name="Toyoda A."/>
            <person name="Takaki Y."/>
            <person name="Nishi S."/>
            <person name="Hori S."/>
            <person name="Arai W."/>
            <person name="Tsubouchi T."/>
            <person name="Morono Y."/>
            <person name="Uchiyama I."/>
            <person name="Ito T."/>
            <person name="Fujiyama A."/>
            <person name="Inagaki F."/>
            <person name="Takami H."/>
        </authorList>
    </citation>
    <scope>NUCLEOTIDE SEQUENCE</scope>
    <source>
        <strain evidence="4">Expedition CK06-06</strain>
    </source>
</reference>
<dbReference type="Pfam" id="PF00512">
    <property type="entry name" value="HisKA"/>
    <property type="match status" value="1"/>
</dbReference>
<feature type="domain" description="Response regulatory" evidence="3">
    <location>
        <begin position="1"/>
        <end position="34"/>
    </location>
</feature>
<dbReference type="InterPro" id="IPR003594">
    <property type="entry name" value="HATPase_dom"/>
</dbReference>
<dbReference type="PROSITE" id="PS50109">
    <property type="entry name" value="HIS_KIN"/>
    <property type="match status" value="1"/>
</dbReference>
<dbReference type="InterPro" id="IPR005467">
    <property type="entry name" value="His_kinase_dom"/>
</dbReference>
<organism evidence="4">
    <name type="scientific">marine sediment metagenome</name>
    <dbReference type="NCBI Taxonomy" id="412755"/>
    <lineage>
        <taxon>unclassified sequences</taxon>
        <taxon>metagenomes</taxon>
        <taxon>ecological metagenomes</taxon>
    </lineage>
</organism>
<dbReference type="InterPro" id="IPR011006">
    <property type="entry name" value="CheY-like_superfamily"/>
</dbReference>
<dbReference type="Gene3D" id="3.30.565.10">
    <property type="entry name" value="Histidine kinase-like ATPase, C-terminal domain"/>
    <property type="match status" value="1"/>
</dbReference>
<dbReference type="GO" id="GO:0000155">
    <property type="term" value="F:phosphorelay sensor kinase activity"/>
    <property type="evidence" value="ECO:0007669"/>
    <property type="project" value="InterPro"/>
</dbReference>
<name>X0UNP7_9ZZZZ</name>
<comment type="caution">
    <text evidence="4">The sequence shown here is derived from an EMBL/GenBank/DDBJ whole genome shotgun (WGS) entry which is preliminary data.</text>
</comment>
<dbReference type="InterPro" id="IPR036890">
    <property type="entry name" value="HATPase_C_sf"/>
</dbReference>
<feature type="non-terminal residue" evidence="4">
    <location>
        <position position="244"/>
    </location>
</feature>
<feature type="domain" description="Histidine kinase" evidence="2">
    <location>
        <begin position="52"/>
        <end position="244"/>
    </location>
</feature>